<dbReference type="GO" id="GO:0046872">
    <property type="term" value="F:metal ion binding"/>
    <property type="evidence" value="ECO:0007669"/>
    <property type="project" value="UniProtKB-KW"/>
</dbReference>
<feature type="domain" description="Cytochrome c" evidence="7">
    <location>
        <begin position="460"/>
        <end position="645"/>
    </location>
</feature>
<reference evidence="8" key="1">
    <citation type="submission" date="2023-07" db="EMBL/GenBank/DDBJ databases">
        <authorList>
            <person name="Pelsma A.J. K."/>
        </authorList>
    </citation>
    <scope>NUCLEOTIDE SEQUENCE</scope>
</reference>
<dbReference type="Pfam" id="PF03150">
    <property type="entry name" value="CCP_MauG"/>
    <property type="match status" value="2"/>
</dbReference>
<feature type="compositionally biased region" description="Polar residues" evidence="6">
    <location>
        <begin position="75"/>
        <end position="85"/>
    </location>
</feature>
<organism evidence="8">
    <name type="scientific">freshwater sediment metagenome</name>
    <dbReference type="NCBI Taxonomy" id="556182"/>
    <lineage>
        <taxon>unclassified sequences</taxon>
        <taxon>metagenomes</taxon>
        <taxon>ecological metagenomes</taxon>
    </lineage>
</organism>
<feature type="domain" description="Cytochrome c" evidence="7">
    <location>
        <begin position="116"/>
        <end position="215"/>
    </location>
</feature>
<evidence type="ECO:0000313" key="8">
    <source>
        <dbReference type="EMBL" id="CAJ0868480.1"/>
    </source>
</evidence>
<keyword evidence="3" id="KW-0479">Metal-binding</keyword>
<dbReference type="GO" id="GO:0004130">
    <property type="term" value="F:cytochrome-c peroxidase activity"/>
    <property type="evidence" value="ECO:0007669"/>
    <property type="project" value="TreeGrafter"/>
</dbReference>
<name>A0AA48R9S1_9ZZZZ</name>
<keyword evidence="2" id="KW-0349">Heme</keyword>
<dbReference type="AlphaFoldDB" id="A0AA48R9S1"/>
<feature type="region of interest" description="Disordered" evidence="6">
    <location>
        <begin position="62"/>
        <end position="100"/>
    </location>
</feature>
<evidence type="ECO:0000256" key="2">
    <source>
        <dbReference type="ARBA" id="ARBA00022617"/>
    </source>
</evidence>
<dbReference type="PROSITE" id="PS51007">
    <property type="entry name" value="CYTC"/>
    <property type="match status" value="2"/>
</dbReference>
<protein>
    <recommendedName>
        <fullName evidence="7">Cytochrome c domain-containing protein</fullName>
    </recommendedName>
</protein>
<sequence length="712" mass="76698">MIRSIQKRSLVIAIALFSVASFEAPASAAPAPKAKKINTGLFSVTDVTSVVTGGGNDTINQCPAQPAAKPKGRAGQQTGVDCPQSPQDPTPRPEGLKGVPIPTPSNLYEFIADRDAAIVLGKALFWDMQVGSDGVQACASCHFHAGTDNRSKNSLNPRLARASSPTTAAPDRSFQIGGPNYQLSRDDFPFVEFAKPDDGKSQMTRDVNDVVGSQGVTFSRFASGDPGAVSDRTMPIRDDIFNVGGANTRRVTDRNTPTTINAVFNFRNFWDGRAQFLFNGVNPFGARDESARVFKTVDGAVTPVRVLIDNASLASQAVGPPSSNFEMSADGRTLMEIGKRLLPARPLKQQRVAFDDSVLGRYADRSGAGLSIQNYAQLVRAAFRPEWWSGAQAIEARSWGAKSIVAASEPQRSDGVRFSQMEANFSLFFGLAIQMYESTLVSDDSPFDRYMAGESFALTKDQKDGMNLFFGKGKCANCHGGAEFTNASVRKTLNEPLQRMKMGDGQIAVYDEGFYNTSVSRTSDDILVGGRDPFGQPLSNTALAQQVGGSAFRQMVGVSPNISVSPGERIAVMGAAKTPTVRNAELTQPFFHAGGDLNLDQLMEFYNRGGNFPRFNINDLDPDIESLKLSDGDKRKIIAFMKSLTDERVRREAAPFDHPELLLPNGHLGNAWNVGTTSNGQVAADETIRLPAVGASGGYGSPAQRNFLDVVE</sequence>
<dbReference type="InterPro" id="IPR004852">
    <property type="entry name" value="Di-haem_cyt_c_peroxidsae"/>
</dbReference>
<evidence type="ECO:0000256" key="3">
    <source>
        <dbReference type="ARBA" id="ARBA00022723"/>
    </source>
</evidence>
<dbReference type="Gene3D" id="1.10.760.10">
    <property type="entry name" value="Cytochrome c-like domain"/>
    <property type="match status" value="2"/>
</dbReference>
<dbReference type="EMBL" id="OY288114">
    <property type="protein sequence ID" value="CAJ0868480.1"/>
    <property type="molecule type" value="Genomic_DNA"/>
</dbReference>
<evidence type="ECO:0000256" key="4">
    <source>
        <dbReference type="ARBA" id="ARBA00023002"/>
    </source>
</evidence>
<dbReference type="GO" id="GO:0030313">
    <property type="term" value="C:cell envelope"/>
    <property type="evidence" value="ECO:0007669"/>
    <property type="project" value="UniProtKB-SubCell"/>
</dbReference>
<evidence type="ECO:0000259" key="7">
    <source>
        <dbReference type="PROSITE" id="PS51007"/>
    </source>
</evidence>
<dbReference type="GO" id="GO:0009055">
    <property type="term" value="F:electron transfer activity"/>
    <property type="evidence" value="ECO:0007669"/>
    <property type="project" value="InterPro"/>
</dbReference>
<dbReference type="InterPro" id="IPR036909">
    <property type="entry name" value="Cyt_c-like_dom_sf"/>
</dbReference>
<comment type="subcellular location">
    <subcellularLocation>
        <location evidence="1">Cell envelope</location>
    </subcellularLocation>
</comment>
<accession>A0AA48R9S1</accession>
<gene>
    <name evidence="8" type="ORF">AMST5_02049</name>
</gene>
<keyword evidence="4" id="KW-0560">Oxidoreductase</keyword>
<proteinExistence type="predicted"/>
<dbReference type="SUPFAM" id="SSF46626">
    <property type="entry name" value="Cytochrome c"/>
    <property type="match status" value="2"/>
</dbReference>
<evidence type="ECO:0000256" key="6">
    <source>
        <dbReference type="SAM" id="MobiDB-lite"/>
    </source>
</evidence>
<evidence type="ECO:0000256" key="1">
    <source>
        <dbReference type="ARBA" id="ARBA00004196"/>
    </source>
</evidence>
<dbReference type="InterPro" id="IPR051395">
    <property type="entry name" value="Cytochrome_c_Peroxidase/MauG"/>
</dbReference>
<keyword evidence="5" id="KW-0408">Iron</keyword>
<feature type="region of interest" description="Disordered" evidence="6">
    <location>
        <begin position="146"/>
        <end position="174"/>
    </location>
</feature>
<dbReference type="GO" id="GO:0020037">
    <property type="term" value="F:heme binding"/>
    <property type="evidence" value="ECO:0007669"/>
    <property type="project" value="InterPro"/>
</dbReference>
<dbReference type="PANTHER" id="PTHR30600">
    <property type="entry name" value="CYTOCHROME C PEROXIDASE-RELATED"/>
    <property type="match status" value="1"/>
</dbReference>
<evidence type="ECO:0000256" key="5">
    <source>
        <dbReference type="ARBA" id="ARBA00023004"/>
    </source>
</evidence>
<dbReference type="InterPro" id="IPR009056">
    <property type="entry name" value="Cyt_c-like_dom"/>
</dbReference>